<dbReference type="GO" id="GO:0004535">
    <property type="term" value="F:poly(A)-specific ribonuclease activity"/>
    <property type="evidence" value="ECO:0000318"/>
    <property type="project" value="GO_Central"/>
</dbReference>
<dbReference type="GO" id="GO:0003723">
    <property type="term" value="F:RNA binding"/>
    <property type="evidence" value="ECO:0007669"/>
    <property type="project" value="UniProtKB-KW"/>
</dbReference>
<dbReference type="eggNOG" id="KOG0304">
    <property type="taxonomic scope" value="Eukaryota"/>
</dbReference>
<evidence type="ECO:0000256" key="5">
    <source>
        <dbReference type="ARBA" id="ARBA00008372"/>
    </source>
</evidence>
<comment type="similarity">
    <text evidence="5">Belongs to the CAF1 family.</text>
</comment>
<dbReference type="SMR" id="A0A0P0X2X3"/>
<keyword evidence="20" id="KW-1185">Reference proteome</keyword>
<dbReference type="InterPro" id="IPR036397">
    <property type="entry name" value="RNaseH_sf"/>
</dbReference>
<dbReference type="InterPro" id="IPR012337">
    <property type="entry name" value="RNaseH-like_sf"/>
</dbReference>
<dbReference type="FunFam" id="3.30.420.10:FF:000067">
    <property type="entry name" value="Putative CCR4-associated factor 1 11"/>
    <property type="match status" value="1"/>
</dbReference>
<evidence type="ECO:0000256" key="10">
    <source>
        <dbReference type="ARBA" id="ARBA00022723"/>
    </source>
</evidence>
<dbReference type="Pfam" id="PF04857">
    <property type="entry name" value="CAF1"/>
    <property type="match status" value="1"/>
</dbReference>
<comment type="function">
    <text evidence="17">Ubiquitous transcription factor required for a diverse set of processes. It is a component of the CCR4 complex involved in the control of gene expression.</text>
</comment>
<dbReference type="InterPro" id="IPR039637">
    <property type="entry name" value="CNOT7/CNOT8/Pop2"/>
</dbReference>
<evidence type="ECO:0000256" key="3">
    <source>
        <dbReference type="ARBA" id="ARBA00004123"/>
    </source>
</evidence>
<reference evidence="19 20" key="3">
    <citation type="journal article" date="2013" name="Rice">
        <title>Improvement of the Oryza sativa Nipponbare reference genome using next generation sequence and optical map data.</title>
        <authorList>
            <person name="Kawahara Y."/>
            <person name="de la Bastide M."/>
            <person name="Hamilton J.P."/>
            <person name="Kanamori H."/>
            <person name="McCombie W.R."/>
            <person name="Ouyang S."/>
            <person name="Schwartz D.C."/>
            <person name="Tanaka T."/>
            <person name="Wu J."/>
            <person name="Zhou S."/>
            <person name="Childs K.L."/>
            <person name="Davidson R.M."/>
            <person name="Lin H."/>
            <person name="Quesada-Ocampo L."/>
            <person name="Vaillancourt B."/>
            <person name="Sakai H."/>
            <person name="Lee S.S."/>
            <person name="Kim J."/>
            <person name="Numa H."/>
            <person name="Itoh T."/>
            <person name="Buell C.R."/>
            <person name="Matsumoto T."/>
        </authorList>
    </citation>
    <scope>NUCLEOTIDE SEQUENCE [LARGE SCALE GENOMIC DNA]</scope>
    <source>
        <strain evidence="20">cv. Nipponbare</strain>
    </source>
</reference>
<evidence type="ECO:0000313" key="20">
    <source>
        <dbReference type="Proteomes" id="UP000059680"/>
    </source>
</evidence>
<evidence type="ECO:0000256" key="15">
    <source>
        <dbReference type="ARBA" id="ARBA00023163"/>
    </source>
</evidence>
<keyword evidence="8" id="KW-0963">Cytoplasm</keyword>
<keyword evidence="11" id="KW-0378">Hydrolase</keyword>
<dbReference type="GO" id="GO:0005634">
    <property type="term" value="C:nucleus"/>
    <property type="evidence" value="ECO:0007669"/>
    <property type="project" value="UniProtKB-SubCell"/>
</dbReference>
<dbReference type="EC" id="3.1.13.4" evidence="7"/>
<keyword evidence="10" id="KW-0479">Metal-binding</keyword>
<dbReference type="SUPFAM" id="SSF53098">
    <property type="entry name" value="Ribonuclease H-like"/>
    <property type="match status" value="1"/>
</dbReference>
<dbReference type="GO" id="GO:0000932">
    <property type="term" value="C:P-body"/>
    <property type="evidence" value="ECO:0000318"/>
    <property type="project" value="GO_Central"/>
</dbReference>
<gene>
    <name evidence="19" type="ordered locus">Os07g0169800</name>
    <name evidence="19" type="ORF">OSNPB_070169800</name>
</gene>
<evidence type="ECO:0000256" key="12">
    <source>
        <dbReference type="ARBA" id="ARBA00022839"/>
    </source>
</evidence>
<dbReference type="Gramene" id="Os07t0169800-00">
    <property type="protein sequence ID" value="Os07t0169800-00"/>
    <property type="gene ID" value="Os07g0169800"/>
</dbReference>
<reference evidence="19 20" key="2">
    <citation type="journal article" date="2013" name="Plant Cell Physiol.">
        <title>Rice Annotation Project Database (RAP-DB): an integrative and interactive database for rice genomics.</title>
        <authorList>
            <person name="Sakai H."/>
            <person name="Lee S.S."/>
            <person name="Tanaka T."/>
            <person name="Numa H."/>
            <person name="Kim J."/>
            <person name="Kawahara Y."/>
            <person name="Wakimoto H."/>
            <person name="Yang C.C."/>
            <person name="Iwamoto M."/>
            <person name="Abe T."/>
            <person name="Yamada Y."/>
            <person name="Muto A."/>
            <person name="Inokuchi H."/>
            <person name="Ikemura T."/>
            <person name="Matsumoto T."/>
            <person name="Sasaki T."/>
            <person name="Itoh T."/>
        </authorList>
    </citation>
    <scope>NUCLEOTIDE SEQUENCE [LARGE SCALE GENOMIC DNA]</scope>
    <source>
        <strain evidence="20">cv. Nipponbare</strain>
    </source>
</reference>
<dbReference type="FunCoup" id="A0A0P0X2X3">
    <property type="interactions" value="5"/>
</dbReference>
<dbReference type="InParanoid" id="A0A0P0X2X3"/>
<evidence type="ECO:0000256" key="4">
    <source>
        <dbReference type="ARBA" id="ARBA00004496"/>
    </source>
</evidence>
<keyword evidence="13" id="KW-0694">RNA-binding</keyword>
<dbReference type="InterPro" id="IPR006941">
    <property type="entry name" value="RNase_CAF1"/>
</dbReference>
<evidence type="ECO:0000256" key="7">
    <source>
        <dbReference type="ARBA" id="ARBA00012161"/>
    </source>
</evidence>
<evidence type="ECO:0000256" key="18">
    <source>
        <dbReference type="SAM" id="MobiDB-lite"/>
    </source>
</evidence>
<evidence type="ECO:0000256" key="6">
    <source>
        <dbReference type="ARBA" id="ARBA00011757"/>
    </source>
</evidence>
<accession>A0A0P0X2X3</accession>
<dbReference type="STRING" id="39947.A0A0P0X2X3"/>
<protein>
    <recommendedName>
        <fullName evidence="7">poly(A)-specific ribonuclease</fullName>
        <ecNumber evidence="7">3.1.13.4</ecNumber>
    </recommendedName>
</protein>
<dbReference type="GO" id="GO:0030015">
    <property type="term" value="C:CCR4-NOT core complex"/>
    <property type="evidence" value="ECO:0000318"/>
    <property type="project" value="GO_Central"/>
</dbReference>
<evidence type="ECO:0000256" key="13">
    <source>
        <dbReference type="ARBA" id="ARBA00022884"/>
    </source>
</evidence>
<comment type="catalytic activity">
    <reaction evidence="1">
        <text>Exonucleolytic cleavage of poly(A) to 5'-AMP.</text>
        <dbReference type="EC" id="3.1.13.4"/>
    </reaction>
</comment>
<dbReference type="PANTHER" id="PTHR10797">
    <property type="entry name" value="CCR4-NOT TRANSCRIPTION COMPLEX SUBUNIT"/>
    <property type="match status" value="1"/>
</dbReference>
<evidence type="ECO:0000313" key="19">
    <source>
        <dbReference type="EMBL" id="BAT00233.1"/>
    </source>
</evidence>
<keyword evidence="14" id="KW-0805">Transcription regulation</keyword>
<comment type="cofactor">
    <cofactor evidence="2">
        <name>a divalent metal cation</name>
        <dbReference type="ChEBI" id="CHEBI:60240"/>
    </cofactor>
</comment>
<comment type="subunit">
    <text evidence="6">Component of the CCR4-NOT complex, at least composed of CRR4 and CAF1 proteins.</text>
</comment>
<dbReference type="Gene3D" id="3.30.420.10">
    <property type="entry name" value="Ribonuclease H-like superfamily/Ribonuclease H"/>
    <property type="match status" value="1"/>
</dbReference>
<evidence type="ECO:0000256" key="2">
    <source>
        <dbReference type="ARBA" id="ARBA00001968"/>
    </source>
</evidence>
<dbReference type="AlphaFoldDB" id="A0A0P0X2X3"/>
<evidence type="ECO:0000256" key="14">
    <source>
        <dbReference type="ARBA" id="ARBA00023015"/>
    </source>
</evidence>
<evidence type="ECO:0000256" key="17">
    <source>
        <dbReference type="ARBA" id="ARBA00025148"/>
    </source>
</evidence>
<keyword evidence="16" id="KW-0539">Nucleus</keyword>
<sequence length="500" mass="54378">MKETEKKSLAHGRSRRRPTPEPSSSHPRTPPATFLAAATLPRPPSGRIWEGRGGPPPPPHRNRCRRRPAPRRPHSSLPLPLPPGAVVVAVHAAATTVRCRRRRRRPPPASLRPDLGGEPPPLPPGAVIVAAPRPADHMPRRRRPPPASLRLDLGGEGSRCRYRSEPSSSPSTPPPPPPRVVVAATAALPQPPSDQIWEGRGGDGPARLTTAAAAAAARSPEIVKVRSVWAHNLDEEANLIESLFPSFRLAAVDTEFPGTVHRPSAPAYTLTRKQKYALLKKNVDELHLVQLGLTLFDAGGRLPDLGTGGAARYVWEFNFREFDLRRHAHAPESIALLRSKGVDFDRTRRGGVDAAAFGPRLRRWLRAGLGRAGLVTFSGAYDLAYMLKMLYGGGGGGYRLPGDAATFEFVVRAVIGRTLYDVGKMARHCPGDMRGGLERVAGKLGVRRAVGEAHQAGSDSLLTSQMFMRMRERYFDDQDALTAVAGINFGYLNFTSCEYT</sequence>
<evidence type="ECO:0000256" key="1">
    <source>
        <dbReference type="ARBA" id="ARBA00001663"/>
    </source>
</evidence>
<proteinExistence type="inferred from homology"/>
<feature type="compositionally biased region" description="Basic residues" evidence="18">
    <location>
        <begin position="60"/>
        <end position="74"/>
    </location>
</feature>
<feature type="region of interest" description="Disordered" evidence="18">
    <location>
        <begin position="1"/>
        <end position="180"/>
    </location>
</feature>
<evidence type="ECO:0000256" key="16">
    <source>
        <dbReference type="ARBA" id="ARBA00023242"/>
    </source>
</evidence>
<dbReference type="GO" id="GO:0000288">
    <property type="term" value="P:nuclear-transcribed mRNA catabolic process, deadenylation-dependent decay"/>
    <property type="evidence" value="ECO:0000318"/>
    <property type="project" value="GO_Central"/>
</dbReference>
<keyword evidence="9" id="KW-0540">Nuclease</keyword>
<evidence type="ECO:0000256" key="9">
    <source>
        <dbReference type="ARBA" id="ARBA00022722"/>
    </source>
</evidence>
<keyword evidence="12" id="KW-0269">Exonuclease</keyword>
<feature type="compositionally biased region" description="Low complexity" evidence="18">
    <location>
        <begin position="22"/>
        <end position="40"/>
    </location>
</feature>
<evidence type="ECO:0000256" key="8">
    <source>
        <dbReference type="ARBA" id="ARBA00022490"/>
    </source>
</evidence>
<organism evidence="19 20">
    <name type="scientific">Oryza sativa subsp. japonica</name>
    <name type="common">Rice</name>
    <dbReference type="NCBI Taxonomy" id="39947"/>
    <lineage>
        <taxon>Eukaryota</taxon>
        <taxon>Viridiplantae</taxon>
        <taxon>Streptophyta</taxon>
        <taxon>Embryophyta</taxon>
        <taxon>Tracheophyta</taxon>
        <taxon>Spermatophyta</taxon>
        <taxon>Magnoliopsida</taxon>
        <taxon>Liliopsida</taxon>
        <taxon>Poales</taxon>
        <taxon>Poaceae</taxon>
        <taxon>BOP clade</taxon>
        <taxon>Oryzoideae</taxon>
        <taxon>Oryzeae</taxon>
        <taxon>Oryzinae</taxon>
        <taxon>Oryza</taxon>
        <taxon>Oryza sativa</taxon>
    </lineage>
</organism>
<reference evidence="20" key="1">
    <citation type="journal article" date="2005" name="Nature">
        <title>The map-based sequence of the rice genome.</title>
        <authorList>
            <consortium name="International rice genome sequencing project (IRGSP)"/>
            <person name="Matsumoto T."/>
            <person name="Wu J."/>
            <person name="Kanamori H."/>
            <person name="Katayose Y."/>
            <person name="Fujisawa M."/>
            <person name="Namiki N."/>
            <person name="Mizuno H."/>
            <person name="Yamamoto K."/>
            <person name="Antonio B.A."/>
            <person name="Baba T."/>
            <person name="Sakata K."/>
            <person name="Nagamura Y."/>
            <person name="Aoki H."/>
            <person name="Arikawa K."/>
            <person name="Arita K."/>
            <person name="Bito T."/>
            <person name="Chiden Y."/>
            <person name="Fujitsuka N."/>
            <person name="Fukunaka R."/>
            <person name="Hamada M."/>
            <person name="Harada C."/>
            <person name="Hayashi A."/>
            <person name="Hijishita S."/>
            <person name="Honda M."/>
            <person name="Hosokawa S."/>
            <person name="Ichikawa Y."/>
            <person name="Idonuma A."/>
            <person name="Iijima M."/>
            <person name="Ikeda M."/>
            <person name="Ikeno M."/>
            <person name="Ito K."/>
            <person name="Ito S."/>
            <person name="Ito T."/>
            <person name="Ito Y."/>
            <person name="Ito Y."/>
            <person name="Iwabuchi A."/>
            <person name="Kamiya K."/>
            <person name="Karasawa W."/>
            <person name="Kurita K."/>
            <person name="Katagiri S."/>
            <person name="Kikuta A."/>
            <person name="Kobayashi H."/>
            <person name="Kobayashi N."/>
            <person name="Machita K."/>
            <person name="Maehara T."/>
            <person name="Masukawa M."/>
            <person name="Mizubayashi T."/>
            <person name="Mukai Y."/>
            <person name="Nagasaki H."/>
            <person name="Nagata Y."/>
            <person name="Naito S."/>
            <person name="Nakashima M."/>
            <person name="Nakama Y."/>
            <person name="Nakamichi Y."/>
            <person name="Nakamura M."/>
            <person name="Meguro A."/>
            <person name="Negishi M."/>
            <person name="Ohta I."/>
            <person name="Ohta T."/>
            <person name="Okamoto M."/>
            <person name="Ono N."/>
            <person name="Saji S."/>
            <person name="Sakaguchi M."/>
            <person name="Sakai K."/>
            <person name="Shibata M."/>
            <person name="Shimokawa T."/>
            <person name="Song J."/>
            <person name="Takazaki Y."/>
            <person name="Terasawa K."/>
            <person name="Tsugane M."/>
            <person name="Tsuji K."/>
            <person name="Ueda S."/>
            <person name="Waki K."/>
            <person name="Yamagata H."/>
            <person name="Yamamoto M."/>
            <person name="Yamamoto S."/>
            <person name="Yamane H."/>
            <person name="Yoshiki S."/>
            <person name="Yoshihara R."/>
            <person name="Yukawa K."/>
            <person name="Zhong H."/>
            <person name="Yano M."/>
            <person name="Yuan Q."/>
            <person name="Ouyang S."/>
            <person name="Liu J."/>
            <person name="Jones K.M."/>
            <person name="Gansberger K."/>
            <person name="Moffat K."/>
            <person name="Hill J."/>
            <person name="Bera J."/>
            <person name="Fadrosh D."/>
            <person name="Jin S."/>
            <person name="Johri S."/>
            <person name="Kim M."/>
            <person name="Overton L."/>
            <person name="Reardon M."/>
            <person name="Tsitrin T."/>
            <person name="Vuong H."/>
            <person name="Weaver B."/>
            <person name="Ciecko A."/>
            <person name="Tallon L."/>
            <person name="Jackson J."/>
            <person name="Pai G."/>
            <person name="Aken S.V."/>
            <person name="Utterback T."/>
            <person name="Reidmuller S."/>
            <person name="Feldblyum T."/>
            <person name="Hsiao J."/>
            <person name="Zismann V."/>
            <person name="Iobst S."/>
            <person name="de Vazeille A.R."/>
            <person name="Buell C.R."/>
            <person name="Ying K."/>
            <person name="Li Y."/>
            <person name="Lu T."/>
            <person name="Huang Y."/>
            <person name="Zhao Q."/>
            <person name="Feng Q."/>
            <person name="Zhang L."/>
            <person name="Zhu J."/>
            <person name="Weng Q."/>
            <person name="Mu J."/>
            <person name="Lu Y."/>
            <person name="Fan D."/>
            <person name="Liu Y."/>
            <person name="Guan J."/>
            <person name="Zhang Y."/>
            <person name="Yu S."/>
            <person name="Liu X."/>
            <person name="Zhang Y."/>
            <person name="Hong G."/>
            <person name="Han B."/>
            <person name="Choisne N."/>
            <person name="Demange N."/>
            <person name="Orjeda G."/>
            <person name="Samain S."/>
            <person name="Cattolico L."/>
            <person name="Pelletier E."/>
            <person name="Couloux A."/>
            <person name="Segurens B."/>
            <person name="Wincker P."/>
            <person name="D'Hont A."/>
            <person name="Scarpelli C."/>
            <person name="Weissenbach J."/>
            <person name="Salanoubat M."/>
            <person name="Quetier F."/>
            <person name="Yu Y."/>
            <person name="Kim H.R."/>
            <person name="Rambo T."/>
            <person name="Currie J."/>
            <person name="Collura K."/>
            <person name="Luo M."/>
            <person name="Yang T."/>
            <person name="Ammiraju J.S.S."/>
            <person name="Engler F."/>
            <person name="Soderlund C."/>
            <person name="Wing R.A."/>
            <person name="Palmer L.E."/>
            <person name="de la Bastide M."/>
            <person name="Spiegel L."/>
            <person name="Nascimento L."/>
            <person name="Zutavern T."/>
            <person name="O'Shaughnessy A."/>
            <person name="Dike S."/>
            <person name="Dedhia N."/>
            <person name="Preston R."/>
            <person name="Balija V."/>
            <person name="McCombie W.R."/>
            <person name="Chow T."/>
            <person name="Chen H."/>
            <person name="Chung M."/>
            <person name="Chen C."/>
            <person name="Shaw J."/>
            <person name="Wu H."/>
            <person name="Hsiao K."/>
            <person name="Chao Y."/>
            <person name="Chu M."/>
            <person name="Cheng C."/>
            <person name="Hour A."/>
            <person name="Lee P."/>
            <person name="Lin S."/>
            <person name="Lin Y."/>
            <person name="Liou J."/>
            <person name="Liu S."/>
            <person name="Hsing Y."/>
            <person name="Raghuvanshi S."/>
            <person name="Mohanty A."/>
            <person name="Bharti A.K."/>
            <person name="Gaur A."/>
            <person name="Gupta V."/>
            <person name="Kumar D."/>
            <person name="Ravi V."/>
            <person name="Vij S."/>
            <person name="Kapur A."/>
            <person name="Khurana P."/>
            <person name="Khurana P."/>
            <person name="Khurana J.P."/>
            <person name="Tyagi A.K."/>
            <person name="Gaikwad K."/>
            <person name="Singh A."/>
            <person name="Dalal V."/>
            <person name="Srivastava S."/>
            <person name="Dixit A."/>
            <person name="Pal A.K."/>
            <person name="Ghazi I.A."/>
            <person name="Yadav M."/>
            <person name="Pandit A."/>
            <person name="Bhargava A."/>
            <person name="Sureshbabu K."/>
            <person name="Batra K."/>
            <person name="Sharma T.R."/>
            <person name="Mohapatra T."/>
            <person name="Singh N.K."/>
            <person name="Messing J."/>
            <person name="Nelson A.B."/>
            <person name="Fuks G."/>
            <person name="Kavchok S."/>
            <person name="Keizer G."/>
            <person name="Linton E."/>
            <person name="Llaca V."/>
            <person name="Song R."/>
            <person name="Tanyolac B."/>
            <person name="Young S."/>
            <person name="Ho-Il K."/>
            <person name="Hahn J.H."/>
            <person name="Sangsakoo G."/>
            <person name="Vanavichit A."/>
            <person name="de Mattos Luiz.A.T."/>
            <person name="Zimmer P.D."/>
            <person name="Malone G."/>
            <person name="Dellagostin O."/>
            <person name="de Oliveira A.C."/>
            <person name="Bevan M."/>
            <person name="Bancroft I."/>
            <person name="Minx P."/>
            <person name="Cordum H."/>
            <person name="Wilson R."/>
            <person name="Cheng Z."/>
            <person name="Jin W."/>
            <person name="Jiang J."/>
            <person name="Leong S.A."/>
            <person name="Iwama H."/>
            <person name="Gojobori T."/>
            <person name="Itoh T."/>
            <person name="Niimura Y."/>
            <person name="Fujii Y."/>
            <person name="Habara T."/>
            <person name="Sakai H."/>
            <person name="Sato Y."/>
            <person name="Wilson G."/>
            <person name="Kumar K."/>
            <person name="McCouch S."/>
            <person name="Juretic N."/>
            <person name="Hoen D."/>
            <person name="Wright S."/>
            <person name="Bruskiewich R."/>
            <person name="Bureau T."/>
            <person name="Miyao A."/>
            <person name="Hirochika H."/>
            <person name="Nishikawa T."/>
            <person name="Kadowaki K."/>
            <person name="Sugiura M."/>
            <person name="Burr B."/>
            <person name="Sasaki T."/>
        </authorList>
    </citation>
    <scope>NUCLEOTIDE SEQUENCE [LARGE SCALE GENOMIC DNA]</scope>
    <source>
        <strain evidence="20">cv. Nipponbare</strain>
    </source>
</reference>
<comment type="subcellular location">
    <subcellularLocation>
        <location evidence="4">Cytoplasm</location>
    </subcellularLocation>
    <subcellularLocation>
        <location evidence="3">Nucleus</location>
    </subcellularLocation>
</comment>
<dbReference type="EMBL" id="AP014963">
    <property type="protein sequence ID" value="BAT00233.1"/>
    <property type="molecule type" value="Genomic_DNA"/>
</dbReference>
<keyword evidence="15" id="KW-0804">Transcription</keyword>
<evidence type="ECO:0000256" key="11">
    <source>
        <dbReference type="ARBA" id="ARBA00022801"/>
    </source>
</evidence>
<dbReference type="GO" id="GO:0046872">
    <property type="term" value="F:metal ion binding"/>
    <property type="evidence" value="ECO:0007669"/>
    <property type="project" value="UniProtKB-KW"/>
</dbReference>
<dbReference type="Proteomes" id="UP000059680">
    <property type="component" value="Chromosome 7"/>
</dbReference>
<feature type="compositionally biased region" description="Low complexity" evidence="18">
    <location>
        <begin position="84"/>
        <end position="97"/>
    </location>
</feature>
<dbReference type="PaxDb" id="39947-A0A0P0X2X3"/>
<name>A0A0P0X2X3_ORYSJ</name>